<sequence length="201" mass="23570">MYSAALISALSDNDRDWDLISFNVNSLNTLLTDRYTIPLSDSLYNERTKITQTRTCQFCVEKKHRTITDEEGNQSKEFYEEKTQIPINQIKIYDEPLPYFERIITGLSSIKSWKCPKCSNINKVKDTPISDKRYGSNATFGVCYEQPKYSIFNRSSFDKISMKWVTDFLREIDMGLMAFQKEYFDQHGEEMSQEIKHIGEK</sequence>
<protein>
    <submittedName>
        <fullName evidence="1">Uncharacterized protein</fullName>
    </submittedName>
</protein>
<comment type="caution">
    <text evidence="1">The sequence shown here is derived from an EMBL/GenBank/DDBJ whole genome shotgun (WGS) entry which is preliminary data.</text>
</comment>
<dbReference type="Proteomes" id="UP000029384">
    <property type="component" value="Unassembled WGS sequence"/>
</dbReference>
<keyword evidence="2" id="KW-1185">Reference proteome</keyword>
<name>A0A087S6K8_9ARCH</name>
<proteinExistence type="predicted"/>
<accession>A0A087S6K8</accession>
<reference evidence="1 2" key="1">
    <citation type="submission" date="2014-06" db="EMBL/GenBank/DDBJ databases">
        <authorList>
            <person name="Ngugi D.K."/>
            <person name="Blom J."/>
            <person name="Alam I."/>
            <person name="Rashid M."/>
            <person name="Baalawi W."/>
            <person name="Zhang G."/>
            <person name="Hikmawan T."/>
            <person name="Guan Y."/>
            <person name="Antunes A."/>
            <person name="Siam R."/>
            <person name="El-Dorry H."/>
            <person name="Bajic V."/>
            <person name="Stingl U."/>
        </authorList>
    </citation>
    <scope>NUCLEOTIDE SEQUENCE [LARGE SCALE GENOMIC DNA]</scope>
    <source>
        <strain evidence="1">SCGC AAA799-B03</strain>
    </source>
</reference>
<evidence type="ECO:0000313" key="2">
    <source>
        <dbReference type="Proteomes" id="UP000029384"/>
    </source>
</evidence>
<organism evidence="1 2">
    <name type="scientific">Marine Group I thaumarchaeote SCGC AAA799-B03</name>
    <dbReference type="NCBI Taxonomy" id="1502289"/>
    <lineage>
        <taxon>Archaea</taxon>
        <taxon>Nitrososphaerota</taxon>
        <taxon>Marine Group I</taxon>
    </lineage>
</organism>
<dbReference type="AlphaFoldDB" id="A0A087S6K8"/>
<dbReference type="EMBL" id="JOTA01000026">
    <property type="protein sequence ID" value="KFM21362.1"/>
    <property type="molecule type" value="Genomic_DNA"/>
</dbReference>
<gene>
    <name evidence="1" type="ORF">AAA799B03_01094</name>
</gene>
<evidence type="ECO:0000313" key="1">
    <source>
        <dbReference type="EMBL" id="KFM21362.1"/>
    </source>
</evidence>